<dbReference type="AlphaFoldDB" id="A0A918J890"/>
<dbReference type="InterPro" id="IPR005135">
    <property type="entry name" value="Endo/exonuclease/phosphatase"/>
</dbReference>
<keyword evidence="4" id="KW-1185">Reference proteome</keyword>
<keyword evidence="1" id="KW-0732">Signal</keyword>
<feature type="domain" description="Endonuclease/exonuclease/phosphatase" evidence="2">
    <location>
        <begin position="48"/>
        <end position="305"/>
    </location>
</feature>
<evidence type="ECO:0000256" key="1">
    <source>
        <dbReference type="SAM" id="SignalP"/>
    </source>
</evidence>
<dbReference type="SUPFAM" id="SSF56219">
    <property type="entry name" value="DNase I-like"/>
    <property type="match status" value="1"/>
</dbReference>
<name>A0A918J890_9ACTN</name>
<dbReference type="EMBL" id="BMUE01000008">
    <property type="protein sequence ID" value="GGW59018.1"/>
    <property type="molecule type" value="Genomic_DNA"/>
</dbReference>
<evidence type="ECO:0000313" key="4">
    <source>
        <dbReference type="Proteomes" id="UP000620224"/>
    </source>
</evidence>
<dbReference type="RefSeq" id="WP_190016666.1">
    <property type="nucleotide sequence ID" value="NZ_BMUE01000008.1"/>
</dbReference>
<feature type="signal peptide" evidence="1">
    <location>
        <begin position="1"/>
        <end position="32"/>
    </location>
</feature>
<reference evidence="3" key="1">
    <citation type="journal article" date="2014" name="Int. J. Syst. Evol. Microbiol.">
        <title>Complete genome sequence of Corynebacterium casei LMG S-19264T (=DSM 44701T), isolated from a smear-ripened cheese.</title>
        <authorList>
            <consortium name="US DOE Joint Genome Institute (JGI-PGF)"/>
            <person name="Walter F."/>
            <person name="Albersmeier A."/>
            <person name="Kalinowski J."/>
            <person name="Ruckert C."/>
        </authorList>
    </citation>
    <scope>NUCLEOTIDE SEQUENCE</scope>
    <source>
        <strain evidence="3">JCM 4490</strain>
    </source>
</reference>
<dbReference type="GO" id="GO:0003824">
    <property type="term" value="F:catalytic activity"/>
    <property type="evidence" value="ECO:0007669"/>
    <property type="project" value="InterPro"/>
</dbReference>
<accession>A0A918J890</accession>
<dbReference type="Gene3D" id="3.60.10.10">
    <property type="entry name" value="Endonuclease/exonuclease/phosphatase"/>
    <property type="match status" value="1"/>
</dbReference>
<comment type="caution">
    <text evidence="3">The sequence shown here is derived from an EMBL/GenBank/DDBJ whole genome shotgun (WGS) entry which is preliminary data.</text>
</comment>
<gene>
    <name evidence="3" type="ORF">GCM10010503_40190</name>
</gene>
<evidence type="ECO:0000313" key="3">
    <source>
        <dbReference type="EMBL" id="GGW59018.1"/>
    </source>
</evidence>
<feature type="chain" id="PRO_5039611759" description="Endonuclease/exonuclease/phosphatase domain-containing protein" evidence="1">
    <location>
        <begin position="33"/>
        <end position="316"/>
    </location>
</feature>
<proteinExistence type="predicted"/>
<dbReference type="Proteomes" id="UP000620224">
    <property type="component" value="Unassembled WGS sequence"/>
</dbReference>
<organism evidence="3 4">
    <name type="scientific">Streptomyces lucensis JCM 4490</name>
    <dbReference type="NCBI Taxonomy" id="1306176"/>
    <lineage>
        <taxon>Bacteria</taxon>
        <taxon>Bacillati</taxon>
        <taxon>Actinomycetota</taxon>
        <taxon>Actinomycetes</taxon>
        <taxon>Kitasatosporales</taxon>
        <taxon>Streptomycetaceae</taxon>
        <taxon>Streptomyces</taxon>
    </lineage>
</organism>
<sequence>MHLTPTTSWSRAGVVAAALTAMTLPLSGTATAKADPGPLRVPAQVNVLTWNICGGSQSSCAGKGTAEEKLDRVMQRVNEDSTLTVIALQEVCNYAHAARLQERLGDQWVVNFRAAPVMGGEHGQLNRCTLKNLPAPKDQPAGVLVAMKKLPGASITVVDEDFAGVPYANDKDGHPTQGAACLRDSVNKLLACSSHFPFSGADAEKGTTYDSRSGCAKQYAALGTKWRTQGWRTVLAGDLNLNARVWPERFVLRPLYNGGNFEGDRLDRRTVPGAKLDYIFFSADNWQRRGAAVDNSGAISSVSDHYLLKATVRPIR</sequence>
<evidence type="ECO:0000259" key="2">
    <source>
        <dbReference type="Pfam" id="PF03372"/>
    </source>
</evidence>
<dbReference type="InterPro" id="IPR036691">
    <property type="entry name" value="Endo/exonu/phosph_ase_sf"/>
</dbReference>
<dbReference type="Pfam" id="PF03372">
    <property type="entry name" value="Exo_endo_phos"/>
    <property type="match status" value="1"/>
</dbReference>
<reference evidence="3" key="2">
    <citation type="submission" date="2020-09" db="EMBL/GenBank/DDBJ databases">
        <authorList>
            <person name="Sun Q."/>
            <person name="Ohkuma M."/>
        </authorList>
    </citation>
    <scope>NUCLEOTIDE SEQUENCE</scope>
    <source>
        <strain evidence="3">JCM 4490</strain>
    </source>
</reference>
<protein>
    <recommendedName>
        <fullName evidence="2">Endonuclease/exonuclease/phosphatase domain-containing protein</fullName>
    </recommendedName>
</protein>